<gene>
    <name evidence="2" type="ORF">GCM10025791_21720</name>
</gene>
<evidence type="ECO:0000313" key="2">
    <source>
        <dbReference type="EMBL" id="GAA4942775.1"/>
    </source>
</evidence>
<keyword evidence="3" id="KW-1185">Reference proteome</keyword>
<sequence length="160" mass="18106">MITLEEIIIDRGDLEKIYRSNISLTLWRAVNKSGVQPSNPLYPDLKERSLPNGRIRLADVTTYTKNGVLYVKSEESIGTSLSDQQGLFGYKSWDYVVIPAGTIVPEELVITKDHYIAKKKSWHYSISPNFDMPVTKFLDALDQLAINAKLKLGPRSNAEY</sequence>
<dbReference type="InterPro" id="IPR041018">
    <property type="entry name" value="ADPRTs_Tse2"/>
</dbReference>
<dbReference type="EMBL" id="BAABLX010000016">
    <property type="protein sequence ID" value="GAA4942775.1"/>
    <property type="molecule type" value="Genomic_DNA"/>
</dbReference>
<dbReference type="RefSeq" id="WP_345421526.1">
    <property type="nucleotide sequence ID" value="NZ_AP031496.1"/>
</dbReference>
<feature type="domain" description="Tse2 ADP-ribosyltransferase toxin" evidence="1">
    <location>
        <begin position="18"/>
        <end position="149"/>
    </location>
</feature>
<protein>
    <recommendedName>
        <fullName evidence="1">Tse2 ADP-ribosyltransferase toxin domain-containing protein</fullName>
    </recommendedName>
</protein>
<accession>A0AAV3U3R6</accession>
<name>A0AAV3U3R6_9ALTE</name>
<dbReference type="Proteomes" id="UP001409585">
    <property type="component" value="Unassembled WGS sequence"/>
</dbReference>
<comment type="caution">
    <text evidence="2">The sequence shown here is derived from an EMBL/GenBank/DDBJ whole genome shotgun (WGS) entry which is preliminary data.</text>
</comment>
<organism evidence="2 3">
    <name type="scientific">Halioxenophilus aromaticivorans</name>
    <dbReference type="NCBI Taxonomy" id="1306992"/>
    <lineage>
        <taxon>Bacteria</taxon>
        <taxon>Pseudomonadati</taxon>
        <taxon>Pseudomonadota</taxon>
        <taxon>Gammaproteobacteria</taxon>
        <taxon>Alteromonadales</taxon>
        <taxon>Alteromonadaceae</taxon>
        <taxon>Halioxenophilus</taxon>
    </lineage>
</organism>
<reference evidence="3" key="1">
    <citation type="journal article" date="2019" name="Int. J. Syst. Evol. Microbiol.">
        <title>The Global Catalogue of Microorganisms (GCM) 10K type strain sequencing project: providing services to taxonomists for standard genome sequencing and annotation.</title>
        <authorList>
            <consortium name="The Broad Institute Genomics Platform"/>
            <consortium name="The Broad Institute Genome Sequencing Center for Infectious Disease"/>
            <person name="Wu L."/>
            <person name="Ma J."/>
        </authorList>
    </citation>
    <scope>NUCLEOTIDE SEQUENCE [LARGE SCALE GENOMIC DNA]</scope>
    <source>
        <strain evidence="3">JCM 19134</strain>
    </source>
</reference>
<evidence type="ECO:0000313" key="3">
    <source>
        <dbReference type="Proteomes" id="UP001409585"/>
    </source>
</evidence>
<dbReference type="Pfam" id="PF18648">
    <property type="entry name" value="ADPRTs_Tse2"/>
    <property type="match status" value="1"/>
</dbReference>
<evidence type="ECO:0000259" key="1">
    <source>
        <dbReference type="Pfam" id="PF18648"/>
    </source>
</evidence>
<dbReference type="AlphaFoldDB" id="A0AAV3U3R6"/>
<proteinExistence type="predicted"/>